<dbReference type="Gene3D" id="1.20.120.140">
    <property type="entry name" value="Signal recognition particle SRP54, nucleotide-binding domain"/>
    <property type="match status" value="1"/>
</dbReference>
<dbReference type="GO" id="GO:0006614">
    <property type="term" value="P:SRP-dependent cotranslational protein targeting to membrane"/>
    <property type="evidence" value="ECO:0007669"/>
    <property type="project" value="InterPro"/>
</dbReference>
<evidence type="ECO:0000256" key="1">
    <source>
        <dbReference type="ARBA" id="ARBA00004496"/>
    </source>
</evidence>
<dbReference type="PANTHER" id="PTHR11564">
    <property type="entry name" value="SIGNAL RECOGNITION PARTICLE 54K PROTEIN SRP54"/>
    <property type="match status" value="1"/>
</dbReference>
<dbReference type="GO" id="GO:0048500">
    <property type="term" value="C:signal recognition particle"/>
    <property type="evidence" value="ECO:0007669"/>
    <property type="project" value="InterPro"/>
</dbReference>
<evidence type="ECO:0000256" key="3">
    <source>
        <dbReference type="ARBA" id="ARBA00023134"/>
    </source>
</evidence>
<evidence type="ECO:0000256" key="2">
    <source>
        <dbReference type="ARBA" id="ARBA00022741"/>
    </source>
</evidence>
<dbReference type="SUPFAM" id="SSF52540">
    <property type="entry name" value="P-loop containing nucleoside triphosphate hydrolases"/>
    <property type="match status" value="1"/>
</dbReference>
<dbReference type="SMART" id="SM00963">
    <property type="entry name" value="SRP54_N"/>
    <property type="match status" value="1"/>
</dbReference>
<feature type="domain" description="Signal recognition particle SRP54 helical bundle" evidence="5">
    <location>
        <begin position="2"/>
        <end position="87"/>
    </location>
</feature>
<organism evidence="6">
    <name type="scientific">marine metagenome</name>
    <dbReference type="NCBI Taxonomy" id="408172"/>
    <lineage>
        <taxon>unclassified sequences</taxon>
        <taxon>metagenomes</taxon>
        <taxon>ecological metagenomes</taxon>
    </lineage>
</organism>
<evidence type="ECO:0008006" key="7">
    <source>
        <dbReference type="Google" id="ProtNLM"/>
    </source>
</evidence>
<dbReference type="Gene3D" id="3.40.50.300">
    <property type="entry name" value="P-loop containing nucleotide triphosphate hydrolases"/>
    <property type="match status" value="1"/>
</dbReference>
<evidence type="ECO:0000259" key="5">
    <source>
        <dbReference type="SMART" id="SM00963"/>
    </source>
</evidence>
<name>A0A383DFC7_9ZZZZ</name>
<dbReference type="SMART" id="SM00962">
    <property type="entry name" value="SRP54"/>
    <property type="match status" value="1"/>
</dbReference>
<dbReference type="EMBL" id="UINC01216751">
    <property type="protein sequence ID" value="SVE43019.1"/>
    <property type="molecule type" value="Genomic_DNA"/>
</dbReference>
<dbReference type="Pfam" id="PF02881">
    <property type="entry name" value="SRP54_N"/>
    <property type="match status" value="1"/>
</dbReference>
<dbReference type="InterPro" id="IPR036225">
    <property type="entry name" value="SRP/SRP_N"/>
</dbReference>
<evidence type="ECO:0000259" key="4">
    <source>
        <dbReference type="SMART" id="SM00962"/>
    </source>
</evidence>
<reference evidence="6" key="1">
    <citation type="submission" date="2018-05" db="EMBL/GenBank/DDBJ databases">
        <authorList>
            <person name="Lanie J.A."/>
            <person name="Ng W.-L."/>
            <person name="Kazmierczak K.M."/>
            <person name="Andrzejewski T.M."/>
            <person name="Davidsen T.M."/>
            <person name="Wayne K.J."/>
            <person name="Tettelin H."/>
            <person name="Glass J.I."/>
            <person name="Rusch D."/>
            <person name="Podicherti R."/>
            <person name="Tsui H.-C.T."/>
            <person name="Winkler M.E."/>
        </authorList>
    </citation>
    <scope>NUCLEOTIDE SEQUENCE</scope>
</reference>
<comment type="subcellular location">
    <subcellularLocation>
        <location evidence="1">Cytoplasm</location>
    </subcellularLocation>
</comment>
<protein>
    <recommendedName>
        <fullName evidence="7">SRP54-type proteins GTP-binding domain-containing protein</fullName>
    </recommendedName>
</protein>
<feature type="domain" description="SRP54-type proteins GTP-binding" evidence="4">
    <location>
        <begin position="97"/>
        <end position="232"/>
    </location>
</feature>
<dbReference type="InterPro" id="IPR000897">
    <property type="entry name" value="SRP54_GTPase_dom"/>
</dbReference>
<evidence type="ECO:0000313" key="6">
    <source>
        <dbReference type="EMBL" id="SVE43019.1"/>
    </source>
</evidence>
<keyword evidence="3" id="KW-0342">GTP-binding</keyword>
<dbReference type="GO" id="GO:0003924">
    <property type="term" value="F:GTPase activity"/>
    <property type="evidence" value="ECO:0007669"/>
    <property type="project" value="InterPro"/>
</dbReference>
<dbReference type="AlphaFoldDB" id="A0A383DFC7"/>
<dbReference type="Pfam" id="PF00448">
    <property type="entry name" value="SRP54"/>
    <property type="match status" value="1"/>
</dbReference>
<feature type="non-terminal residue" evidence="6">
    <location>
        <position position="232"/>
    </location>
</feature>
<gene>
    <name evidence="6" type="ORF">METZ01_LOCUS495873</name>
</gene>
<dbReference type="InterPro" id="IPR022941">
    <property type="entry name" value="SRP54"/>
</dbReference>
<dbReference type="InterPro" id="IPR013822">
    <property type="entry name" value="Signal_recog_particl_SRP54_hlx"/>
</dbReference>
<dbReference type="PANTHER" id="PTHR11564:SF5">
    <property type="entry name" value="SIGNAL RECOGNITION PARTICLE SUBUNIT SRP54"/>
    <property type="match status" value="1"/>
</dbReference>
<dbReference type="InterPro" id="IPR027417">
    <property type="entry name" value="P-loop_NTPase"/>
</dbReference>
<dbReference type="InterPro" id="IPR042101">
    <property type="entry name" value="SRP54_N_sf"/>
</dbReference>
<dbReference type="SUPFAM" id="SSF47364">
    <property type="entry name" value="Domain of the SRP/SRP receptor G-proteins"/>
    <property type="match status" value="1"/>
</dbReference>
<sequence length="232" mass="25472">MVLDALGDALRQTLRKIAGASHISPELIKELVRDIQRALLQSDVNVRLALELSKKIEDRALDEKAPAGMTGREHVVRIVHQELVQTLGKPRSLKLAPQRIMLIGLYGQGKTTTTGKLAKYFKKKGLNLGLIAADVHRPAAYDQLAQIGEQIQVPVFGSSESKNAEKVVKEGLEEFKEQDIVIVDTAGRHSLDNELISEMKSISKIVKPDETILVMDATVGQQAGPQAESFHD</sequence>
<keyword evidence="2" id="KW-0547">Nucleotide-binding</keyword>
<dbReference type="GO" id="GO:0005525">
    <property type="term" value="F:GTP binding"/>
    <property type="evidence" value="ECO:0007669"/>
    <property type="project" value="UniProtKB-KW"/>
</dbReference>
<accession>A0A383DFC7</accession>
<proteinExistence type="predicted"/>